<feature type="region of interest" description="Disordered" evidence="5">
    <location>
        <begin position="1642"/>
        <end position="1724"/>
    </location>
</feature>
<name>A0ABR1D891_NECAM</name>
<keyword evidence="9" id="KW-1185">Reference proteome</keyword>
<evidence type="ECO:0000256" key="5">
    <source>
        <dbReference type="SAM" id="MobiDB-lite"/>
    </source>
</evidence>
<sequence>MRQGLFFIGLLAQVLFVSAEYYEIEGHFSNLRYSYLSDGPENLAAKRQAVEQLSQKLSASLDGDLSDFYVNNFEIHGIGAGIPTVIFHGFLTTSSALSRQEIIDQITASGNIKLYYLGKIDSLPPLPSVEDSDPATNFTCYNGGILLPNNTCVCPGFVSGKQCEIITCLHSGILDKNRCTCPPGAYALNCEPRGCMPSVQANMDTTHQSFILVMNLRSTMAYDLHLLIGQMPTWISDINKAAPGLIDNYLVTTYLQYKDTYYMKNQTFTTSADMLEYLNGLVISAGDDDQPTIAAINSAQSFSSLMHPTSVVYVFADSLDSSDIPYNPKLSSNSIEINTIQVMLSWRNKLVILLSETDDAPMDYFGDYYDIFRRVVKATQGDLIVYEKENAANIIDQLLPYYYQMENMAALYGISPQDDVVVNIRADYPSQVVYILITAENSPAPGVLDQNGSPPKPETSGRYFKLFRTTATAMPKITVTSKRNASTNVRVWINSPNTVFLASNPDPTVDVGSAVSVSELTTYTTAFIAGFVSSVTIATYDMKGSPIRKAAVGSSSRNAECTYPHIFPAAESCTLGPFLQELTFTTDSRTVYRLIPGFCAQPDHPSPIPFSCFNGGTKTGTATCRCTNLFTGRNCATPVCLNGGEVEKFPGNGRPLCECPAGYGGDHCEILSCSTPSTNIFGSTKRSLAVVIQNSFSQAWLNDHINSGLTALLNYMGQADAFDQYILSTYNTITVQGQPTVRTVITPYSTATTFLNATTSAAILYQNSQYETQPSLDALWQTIESTPYDKSSIFLFTDAAPSSSSVNIDITSITLLAIERQLQINVIITAPYQMSSQCMMGAFASIYSQLTYATGGTILNLCEPYKNFYPRDIITEFFTGYGITHHHVETLQEVMISDCSIPTEILFYIDDPSTQVYAFVNSVQIESFNVDMADNDSGPKMYSIPSQVLTPFFGIYQIFPTVYNRLGYTLRVQAAPNSTLGSCSVRIVEKTQLAAYLGFTSDPSKDSPSQTLTYATSSNPVVHVSSQFQSDVQPNIVFHNSDETVRYNATGTRRLPSCHYESFYGTPFTCNKLYSYFLATITLQTNEATMQRTQRAYCYLEPTVCLNGGTSADDNTCNCRPGFNGAKCESPICQNGGVVVDYKCVCEAGYTGQFCQYVACQEWNYLETHDVRQHEFRQITFVVEKNIGMVLPTVYLQQMIASFVNETESNNIPKQYSLVTFDENVVTNVVSTSNTDQFVNIFNNALNNSTNTDPVSTLAGQAIEEAYKITIQPPSIIYLFTSHNFTKFSNTIIKQRLGTQVNIFSMQLQTYPQQPNDFRVPMIARQSGGRLLPLTVLAARDLLRVLVSAVKENALLYDDGFKDCTTQQTVSFFVESTASRVILDITGNDVTTNGAVSVTDGQGNAVPVKSGNALMNDAAALVVEFPLKSGGPVGGKWTVTIKTTSGSCFIQARTESPIHVIPGFSSSRDVDVVKSGPFSTLGTNASVYVTARVTNSRDANYGVTLDSLTITNADYSAPWNDKPLTGQSIHPRDPVGCANQFVTDVFSSPKTTYQKYMITGTDNKGTQFQRTFFFSQPATADSTTQCVNGTRNAYGECICSNRYTGDFCSDRVCLNGGTASLGTCVCVNGYFGDFCENALTDSTTSTSTKKPATKTTTRATTASVTNSPTTLLLTTERTSKATTSNGQPTSQQTTSRTPTARSVPVSTTTSGTSRITSTVAQKTTAGSGISTLPISSSVTQIKSSTQITSIPPIKSSTNKYASSTPLIPTSSSFAETTSFGSTGPPPVCFPATTTFMISFLIDASNPTSMFLNSQENVIQNVAQKFDLGSGQQQTRFVVSGMAETYISGGDARNIADIDSDFNKIVDDDNFGQMILNVGESLQGYQSSPESSITCCGPPFVVVFMGQRSNDSIQDGYTNLHSKGYELLAIDMTTDTIAPTLTPIFGEKNVKSYTGTLNDLTDWIQNRICRLKYSELLK</sequence>
<dbReference type="SMART" id="SM00604">
    <property type="entry name" value="MD"/>
    <property type="match status" value="1"/>
</dbReference>
<dbReference type="Gene3D" id="2.10.25.10">
    <property type="entry name" value="Laminin"/>
    <property type="match status" value="4"/>
</dbReference>
<accession>A0ABR1D891</accession>
<dbReference type="PROSITE" id="PS50026">
    <property type="entry name" value="EGF_3"/>
    <property type="match status" value="3"/>
</dbReference>
<evidence type="ECO:0000256" key="3">
    <source>
        <dbReference type="ARBA" id="ARBA00022729"/>
    </source>
</evidence>
<evidence type="ECO:0000259" key="7">
    <source>
        <dbReference type="PROSITE" id="PS50026"/>
    </source>
</evidence>
<comment type="caution">
    <text evidence="4">Lacks conserved residue(s) required for the propagation of feature annotation.</text>
</comment>
<proteinExistence type="predicted"/>
<dbReference type="Pfam" id="PF25106">
    <property type="entry name" value="VWA_4"/>
    <property type="match status" value="1"/>
</dbReference>
<feature type="compositionally biased region" description="Polar residues" evidence="5">
    <location>
        <begin position="1668"/>
        <end position="1686"/>
    </location>
</feature>
<feature type="region of interest" description="Disordered" evidence="5">
    <location>
        <begin position="1741"/>
        <end position="1761"/>
    </location>
</feature>
<dbReference type="CDD" id="cd00054">
    <property type="entry name" value="EGF_CA"/>
    <property type="match status" value="1"/>
</dbReference>
<dbReference type="InterPro" id="IPR000742">
    <property type="entry name" value="EGF"/>
</dbReference>
<keyword evidence="2" id="KW-0964">Secreted</keyword>
<feature type="compositionally biased region" description="Low complexity" evidence="5">
    <location>
        <begin position="1642"/>
        <end position="1667"/>
    </location>
</feature>
<feature type="disulfide bond" evidence="4">
    <location>
        <begin position="640"/>
        <end position="657"/>
    </location>
</feature>
<feature type="compositionally biased region" description="Low complexity" evidence="5">
    <location>
        <begin position="1687"/>
        <end position="1718"/>
    </location>
</feature>
<feature type="disulfide bond" evidence="4">
    <location>
        <begin position="659"/>
        <end position="668"/>
    </location>
</feature>
<feature type="disulfide bond" evidence="4">
    <location>
        <begin position="1146"/>
        <end position="1155"/>
    </location>
</feature>
<dbReference type="SMART" id="SM00181">
    <property type="entry name" value="EGF"/>
    <property type="match status" value="4"/>
</dbReference>
<feature type="chain" id="PRO_5046343082" description="EGF-like domain-containing protein" evidence="6">
    <location>
        <begin position="20"/>
        <end position="1977"/>
    </location>
</feature>
<feature type="domain" description="EGF-like" evidence="7">
    <location>
        <begin position="1124"/>
        <end position="1156"/>
    </location>
</feature>
<evidence type="ECO:0000256" key="1">
    <source>
        <dbReference type="ARBA" id="ARBA00004613"/>
    </source>
</evidence>
<dbReference type="Proteomes" id="UP001303046">
    <property type="component" value="Unassembled WGS sequence"/>
</dbReference>
<comment type="subcellular location">
    <subcellularLocation>
        <location evidence="1">Secreted</location>
    </subcellularLocation>
</comment>
<evidence type="ECO:0000256" key="2">
    <source>
        <dbReference type="ARBA" id="ARBA00022525"/>
    </source>
</evidence>
<gene>
    <name evidence="8" type="primary">Necator_chrIV.g13451</name>
    <name evidence="8" type="ORF">RB195_000160</name>
</gene>
<feature type="signal peptide" evidence="6">
    <location>
        <begin position="1"/>
        <end position="19"/>
    </location>
</feature>
<keyword evidence="3 6" id="KW-0732">Signal</keyword>
<evidence type="ECO:0000256" key="4">
    <source>
        <dbReference type="PROSITE-ProRule" id="PRU00076"/>
    </source>
</evidence>
<dbReference type="PROSITE" id="PS01186">
    <property type="entry name" value="EGF_2"/>
    <property type="match status" value="3"/>
</dbReference>
<evidence type="ECO:0000313" key="9">
    <source>
        <dbReference type="Proteomes" id="UP001303046"/>
    </source>
</evidence>
<dbReference type="PROSITE" id="PS00022">
    <property type="entry name" value="EGF_1"/>
    <property type="match status" value="4"/>
</dbReference>
<dbReference type="InterPro" id="IPR006582">
    <property type="entry name" value="MD_domain"/>
</dbReference>
<feature type="disulfide bond" evidence="4">
    <location>
        <begin position="1626"/>
        <end position="1635"/>
    </location>
</feature>
<dbReference type="PANTHER" id="PTHR47324">
    <property type="entry name" value="PROTEIN IRG-7-RELATED"/>
    <property type="match status" value="1"/>
</dbReference>
<dbReference type="InterPro" id="IPR053295">
    <property type="entry name" value="Innate_immunity_reg"/>
</dbReference>
<keyword evidence="4" id="KW-1015">Disulfide bond</keyword>
<organism evidence="8 9">
    <name type="scientific">Necator americanus</name>
    <name type="common">Human hookworm</name>
    <dbReference type="NCBI Taxonomy" id="51031"/>
    <lineage>
        <taxon>Eukaryota</taxon>
        <taxon>Metazoa</taxon>
        <taxon>Ecdysozoa</taxon>
        <taxon>Nematoda</taxon>
        <taxon>Chromadorea</taxon>
        <taxon>Rhabditida</taxon>
        <taxon>Rhabditina</taxon>
        <taxon>Rhabditomorpha</taxon>
        <taxon>Strongyloidea</taxon>
        <taxon>Ancylostomatidae</taxon>
        <taxon>Bunostominae</taxon>
        <taxon>Necator</taxon>
    </lineage>
</organism>
<dbReference type="InterPro" id="IPR056861">
    <property type="entry name" value="HMCN1-like_VWA"/>
</dbReference>
<evidence type="ECO:0000313" key="8">
    <source>
        <dbReference type="EMBL" id="KAK6746721.1"/>
    </source>
</evidence>
<evidence type="ECO:0000256" key="6">
    <source>
        <dbReference type="SAM" id="SignalP"/>
    </source>
</evidence>
<dbReference type="EMBL" id="JAVFWL010000004">
    <property type="protein sequence ID" value="KAK6746721.1"/>
    <property type="molecule type" value="Genomic_DNA"/>
</dbReference>
<comment type="caution">
    <text evidence="8">The sequence shown here is derived from an EMBL/GenBank/DDBJ whole genome shotgun (WGS) entry which is preliminary data.</text>
</comment>
<feature type="domain" description="EGF-like" evidence="7">
    <location>
        <begin position="1604"/>
        <end position="1636"/>
    </location>
</feature>
<reference evidence="8 9" key="1">
    <citation type="submission" date="2023-08" db="EMBL/GenBank/DDBJ databases">
        <title>A Necator americanus chromosomal reference genome.</title>
        <authorList>
            <person name="Ilik V."/>
            <person name="Petrzelkova K.J."/>
            <person name="Pardy F."/>
            <person name="Fuh T."/>
            <person name="Niatou-Singa F.S."/>
            <person name="Gouil Q."/>
            <person name="Baker L."/>
            <person name="Ritchie M.E."/>
            <person name="Jex A.R."/>
            <person name="Gazzola D."/>
            <person name="Li H."/>
            <person name="Toshio Fujiwara R."/>
            <person name="Zhan B."/>
            <person name="Aroian R.V."/>
            <person name="Pafco B."/>
            <person name="Schwarz E.M."/>
        </authorList>
    </citation>
    <scope>NUCLEOTIDE SEQUENCE [LARGE SCALE GENOMIC DNA]</scope>
    <source>
        <strain evidence="8 9">Aroian</strain>
        <tissue evidence="8">Whole animal</tissue>
    </source>
</reference>
<feature type="domain" description="EGF-like" evidence="7">
    <location>
        <begin position="631"/>
        <end position="669"/>
    </location>
</feature>
<dbReference type="PANTHER" id="PTHR47324:SF3">
    <property type="entry name" value="EGF-LIKE DOMAIN-CONTAINING PROTEIN"/>
    <property type="match status" value="1"/>
</dbReference>
<keyword evidence="4" id="KW-0245">EGF-like domain</keyword>
<protein>
    <recommendedName>
        <fullName evidence="7">EGF-like domain-containing protein</fullName>
    </recommendedName>
</protein>